<organism evidence="2 3">
    <name type="scientific">Angiostrongylus cantonensis</name>
    <name type="common">Rat lungworm</name>
    <dbReference type="NCBI Taxonomy" id="6313"/>
    <lineage>
        <taxon>Eukaryota</taxon>
        <taxon>Metazoa</taxon>
        <taxon>Ecdysozoa</taxon>
        <taxon>Nematoda</taxon>
        <taxon>Chromadorea</taxon>
        <taxon>Rhabditida</taxon>
        <taxon>Rhabditina</taxon>
        <taxon>Rhabditomorpha</taxon>
        <taxon>Strongyloidea</taxon>
        <taxon>Metastrongylidae</taxon>
        <taxon>Angiostrongylus</taxon>
    </lineage>
</organism>
<dbReference type="Gene3D" id="3.30.505.10">
    <property type="entry name" value="SH2 domain"/>
    <property type="match status" value="1"/>
</dbReference>
<dbReference type="WBParaSite" id="ACAC_0001143201-mRNA-1">
    <property type="protein sequence ID" value="ACAC_0001143201-mRNA-1"/>
    <property type="gene ID" value="ACAC_0001143201"/>
</dbReference>
<dbReference type="Proteomes" id="UP000035642">
    <property type="component" value="Unassembled WGS sequence"/>
</dbReference>
<dbReference type="InterPro" id="IPR036860">
    <property type="entry name" value="SH2_dom_sf"/>
</dbReference>
<feature type="binding site" evidence="1">
    <location>
        <position position="200"/>
    </location>
    <ligand>
        <name>ATP</name>
        <dbReference type="ChEBI" id="CHEBI:30616"/>
    </ligand>
</feature>
<evidence type="ECO:0000313" key="2">
    <source>
        <dbReference type="Proteomes" id="UP000035642"/>
    </source>
</evidence>
<evidence type="ECO:0000313" key="3">
    <source>
        <dbReference type="WBParaSite" id="ACAC_0001143201-mRNA-1"/>
    </source>
</evidence>
<evidence type="ECO:0000256" key="1">
    <source>
        <dbReference type="PROSITE-ProRule" id="PRU10141"/>
    </source>
</evidence>
<dbReference type="SUPFAM" id="SSF56112">
    <property type="entry name" value="Protein kinase-like (PK-like)"/>
    <property type="match status" value="1"/>
</dbReference>
<dbReference type="Gene3D" id="3.30.200.20">
    <property type="entry name" value="Phosphorylase Kinase, domain 1"/>
    <property type="match status" value="1"/>
</dbReference>
<dbReference type="STRING" id="6313.A0A0K0DJ79"/>
<protein>
    <submittedName>
        <fullName evidence="3">Protein kinase domain-containing protein</fullName>
    </submittedName>
</protein>
<keyword evidence="1" id="KW-0547">Nucleotide-binding</keyword>
<name>A0A0K0DJ79_ANGCA</name>
<dbReference type="InterPro" id="IPR017441">
    <property type="entry name" value="Protein_kinase_ATP_BS"/>
</dbReference>
<dbReference type="AlphaFoldDB" id="A0A0K0DJ79"/>
<dbReference type="PROSITE" id="PS00107">
    <property type="entry name" value="PROTEIN_KINASE_ATP"/>
    <property type="match status" value="1"/>
</dbReference>
<dbReference type="GO" id="GO:0005524">
    <property type="term" value="F:ATP binding"/>
    <property type="evidence" value="ECO:0007669"/>
    <property type="project" value="UniProtKB-UniRule"/>
</dbReference>
<dbReference type="SUPFAM" id="SSF55550">
    <property type="entry name" value="SH2 domain"/>
    <property type="match status" value="1"/>
</dbReference>
<accession>A0A0K0DJ79</accession>
<sequence length="274" mass="31051">MLLTSSLAVMSVDESSLYLQGIQDQSKTYGGVKTSSIYETNCTQASGKEEKSVLPEERFQVLRTQRDHFTKNDEKILKNFDFYHGFLPREDLSFLLKEVGDYLLRVSEVDNDSTKIRRDIILSVSTEQKTEKSSTMKSSMNSGKVVKFTFMLKNSIKRQSWEYLHSDVEQGELLGKGAFGEVRAGKLQLKTGETIEVAIKVVTNGEFVQLPSCCPESLRNFFATKVFVKDPESRVNMTDVVIAFERATSSENSACRIRRKFIGFMQDVPRLSSL</sequence>
<proteinExistence type="predicted"/>
<keyword evidence="1" id="KW-0067">ATP-binding</keyword>
<reference evidence="2" key="1">
    <citation type="submission" date="2012-09" db="EMBL/GenBank/DDBJ databases">
        <authorList>
            <person name="Martin A.A."/>
        </authorList>
    </citation>
    <scope>NUCLEOTIDE SEQUENCE</scope>
</reference>
<keyword evidence="2" id="KW-1185">Reference proteome</keyword>
<reference evidence="3" key="2">
    <citation type="submission" date="2016-04" db="UniProtKB">
        <authorList>
            <consortium name="WormBaseParasite"/>
        </authorList>
    </citation>
    <scope>IDENTIFICATION</scope>
</reference>
<dbReference type="InterPro" id="IPR011009">
    <property type="entry name" value="Kinase-like_dom_sf"/>
</dbReference>